<dbReference type="InterPro" id="IPR039537">
    <property type="entry name" value="Retrotran_Ty1/copia-like"/>
</dbReference>
<sequence length="152" mass="16774">MNMVRSMVCASGLTLNFWGDAAEHAACMLTRSPTKENDGGVSPIEVLNLKKTNLSDIPVFGSTRTVHLHIDNKSLGAREKATIIIGKNEEMKGYRVYLTKERVFVVTQHVKNNGTLNTMQNDEASEDHDNAEGLEESQDDHDERPATSRSSG</sequence>
<comment type="caution">
    <text evidence="3">The sequence shown here is derived from an EMBL/GenBank/DDBJ whole genome shotgun (WGS) entry which is preliminary data.</text>
</comment>
<protein>
    <recommendedName>
        <fullName evidence="2">Retroviral polymerase SH3-like domain-containing protein</fullName>
    </recommendedName>
</protein>
<dbReference type="Pfam" id="PF25597">
    <property type="entry name" value="SH3_retrovirus"/>
    <property type="match status" value="1"/>
</dbReference>
<dbReference type="PANTHER" id="PTHR42648">
    <property type="entry name" value="TRANSPOSASE, PUTATIVE-RELATED"/>
    <property type="match status" value="1"/>
</dbReference>
<evidence type="ECO:0000313" key="3">
    <source>
        <dbReference type="EMBL" id="CAK7936218.1"/>
    </source>
</evidence>
<evidence type="ECO:0000259" key="2">
    <source>
        <dbReference type="Pfam" id="PF25597"/>
    </source>
</evidence>
<reference evidence="3" key="1">
    <citation type="submission" date="2024-01" db="EMBL/GenBank/DDBJ databases">
        <authorList>
            <person name="Webb A."/>
        </authorList>
    </citation>
    <scope>NUCLEOTIDE SEQUENCE</scope>
    <source>
        <strain evidence="3">Pm1</strain>
    </source>
</reference>
<feature type="region of interest" description="Disordered" evidence="1">
    <location>
        <begin position="115"/>
        <end position="152"/>
    </location>
</feature>
<name>A0AAV1UR91_9STRA</name>
<proteinExistence type="predicted"/>
<feature type="domain" description="Retroviral polymerase SH3-like" evidence="2">
    <location>
        <begin position="69"/>
        <end position="115"/>
    </location>
</feature>
<dbReference type="InterPro" id="IPR057670">
    <property type="entry name" value="SH3_retrovirus"/>
</dbReference>
<evidence type="ECO:0000313" key="4">
    <source>
        <dbReference type="Proteomes" id="UP001162060"/>
    </source>
</evidence>
<gene>
    <name evidence="3" type="ORF">PM001_LOCUS21368</name>
</gene>
<dbReference type="Proteomes" id="UP001162060">
    <property type="component" value="Unassembled WGS sequence"/>
</dbReference>
<accession>A0AAV1UR91</accession>
<organism evidence="3 4">
    <name type="scientific">Peronospora matthiolae</name>
    <dbReference type="NCBI Taxonomy" id="2874970"/>
    <lineage>
        <taxon>Eukaryota</taxon>
        <taxon>Sar</taxon>
        <taxon>Stramenopiles</taxon>
        <taxon>Oomycota</taxon>
        <taxon>Peronosporomycetes</taxon>
        <taxon>Peronosporales</taxon>
        <taxon>Peronosporaceae</taxon>
        <taxon>Peronospora</taxon>
    </lineage>
</organism>
<dbReference type="EMBL" id="CAKLBY020000223">
    <property type="protein sequence ID" value="CAK7936218.1"/>
    <property type="molecule type" value="Genomic_DNA"/>
</dbReference>
<dbReference type="AlphaFoldDB" id="A0AAV1UR91"/>
<evidence type="ECO:0000256" key="1">
    <source>
        <dbReference type="SAM" id="MobiDB-lite"/>
    </source>
</evidence>
<dbReference type="PANTHER" id="PTHR42648:SF27">
    <property type="entry name" value="RNA-DIRECTED DNA POLYMERASE"/>
    <property type="match status" value="1"/>
</dbReference>